<dbReference type="InterPro" id="IPR000700">
    <property type="entry name" value="PAS-assoc_C"/>
</dbReference>
<dbReference type="SMART" id="SM00283">
    <property type="entry name" value="MA"/>
    <property type="match status" value="1"/>
</dbReference>
<keyword evidence="6" id="KW-1185">Reference proteome</keyword>
<dbReference type="PROSITE" id="PS50111">
    <property type="entry name" value="CHEMOTAXIS_TRANSDUC_2"/>
    <property type="match status" value="1"/>
</dbReference>
<accession>A0ABT7LA52</accession>
<gene>
    <name evidence="5" type="ORF">QQS35_13300</name>
</gene>
<dbReference type="Pfam" id="PF13426">
    <property type="entry name" value="PAS_9"/>
    <property type="match status" value="1"/>
</dbReference>
<dbReference type="Gene3D" id="6.10.250.3200">
    <property type="match status" value="1"/>
</dbReference>
<dbReference type="SUPFAM" id="SSF55785">
    <property type="entry name" value="PYP-like sensor domain (PAS domain)"/>
    <property type="match status" value="1"/>
</dbReference>
<dbReference type="SUPFAM" id="SSF58104">
    <property type="entry name" value="Methyl-accepting chemotaxis protein (MCP) signaling domain"/>
    <property type="match status" value="1"/>
</dbReference>
<dbReference type="Pfam" id="PF00015">
    <property type="entry name" value="MCPsignal"/>
    <property type="match status" value="1"/>
</dbReference>
<dbReference type="Proteomes" id="UP001235343">
    <property type="component" value="Unassembled WGS sequence"/>
</dbReference>
<evidence type="ECO:0000313" key="6">
    <source>
        <dbReference type="Proteomes" id="UP001235343"/>
    </source>
</evidence>
<evidence type="ECO:0000256" key="2">
    <source>
        <dbReference type="PROSITE-ProRule" id="PRU00284"/>
    </source>
</evidence>
<comment type="caution">
    <text evidence="5">The sequence shown here is derived from an EMBL/GenBank/DDBJ whole genome shotgun (WGS) entry which is preliminary data.</text>
</comment>
<dbReference type="PANTHER" id="PTHR32089:SF112">
    <property type="entry name" value="LYSOZYME-LIKE PROTEIN-RELATED"/>
    <property type="match status" value="1"/>
</dbReference>
<dbReference type="PROSITE" id="PS50113">
    <property type="entry name" value="PAC"/>
    <property type="match status" value="1"/>
</dbReference>
<protein>
    <submittedName>
        <fullName evidence="5">Methyl-accepting chemotaxis protein</fullName>
    </submittedName>
</protein>
<feature type="domain" description="Methyl-accepting transducer" evidence="3">
    <location>
        <begin position="117"/>
        <end position="311"/>
    </location>
</feature>
<dbReference type="InterPro" id="IPR001610">
    <property type="entry name" value="PAC"/>
</dbReference>
<organism evidence="5 6">
    <name type="scientific">Aquibacillus rhizosphaerae</name>
    <dbReference type="NCBI Taxonomy" id="3051431"/>
    <lineage>
        <taxon>Bacteria</taxon>
        <taxon>Bacillati</taxon>
        <taxon>Bacillota</taxon>
        <taxon>Bacilli</taxon>
        <taxon>Bacillales</taxon>
        <taxon>Bacillaceae</taxon>
        <taxon>Aquibacillus</taxon>
    </lineage>
</organism>
<dbReference type="NCBIfam" id="TIGR00229">
    <property type="entry name" value="sensory_box"/>
    <property type="match status" value="1"/>
</dbReference>
<feature type="domain" description="PAC" evidence="4">
    <location>
        <begin position="90"/>
        <end position="144"/>
    </location>
</feature>
<dbReference type="Gene3D" id="3.30.450.20">
    <property type="entry name" value="PAS domain"/>
    <property type="match status" value="1"/>
</dbReference>
<name>A0ABT7LA52_9BACI</name>
<sequence length="311" mass="34859">MYFKLTQTKAVSSSTQVLNQDALLAAIEDSLAMIEFDTQGVVLWANENFAKTMGYNVSEMPNLLHRQFCTDEFAKSRKCDLFWDDLRKGKSFQEKIQRVTKSGQMIWLEATYTPVFDENNKVEAVVIIATDITQRENSSKEITFQLQEMAEDLNRRAEQGIIRSEEIATSTKEVVNESKENLDMLESLKHQAISIEGIVKTIREIAAQTNLLALNAGIEAARAGEHGRGFNVVAGEIRKLATKVQESVQDVNAHIEGITSETTKISDATERSQEGFAKNQELIEQAMEEFTGIGNSARELDIQAKVFKDIV</sequence>
<reference evidence="5 6" key="1">
    <citation type="submission" date="2023-06" db="EMBL/GenBank/DDBJ databases">
        <title>Aquibacillus rhizosphaerae LR5S19.</title>
        <authorList>
            <person name="Sun J.-Q."/>
        </authorList>
    </citation>
    <scope>NUCLEOTIDE SEQUENCE [LARGE SCALE GENOMIC DNA]</scope>
    <source>
        <strain evidence="5 6">LR5S19</strain>
    </source>
</reference>
<dbReference type="InterPro" id="IPR004089">
    <property type="entry name" value="MCPsignal_dom"/>
</dbReference>
<evidence type="ECO:0000256" key="1">
    <source>
        <dbReference type="ARBA" id="ARBA00023224"/>
    </source>
</evidence>
<dbReference type="PANTHER" id="PTHR32089">
    <property type="entry name" value="METHYL-ACCEPTING CHEMOTAXIS PROTEIN MCPB"/>
    <property type="match status" value="1"/>
</dbReference>
<dbReference type="EMBL" id="JASTZU010000040">
    <property type="protein sequence ID" value="MDL4841420.1"/>
    <property type="molecule type" value="Genomic_DNA"/>
</dbReference>
<evidence type="ECO:0000259" key="4">
    <source>
        <dbReference type="PROSITE" id="PS50113"/>
    </source>
</evidence>
<dbReference type="SMART" id="SM00086">
    <property type="entry name" value="PAC"/>
    <property type="match status" value="1"/>
</dbReference>
<dbReference type="InterPro" id="IPR035965">
    <property type="entry name" value="PAS-like_dom_sf"/>
</dbReference>
<proteinExistence type="predicted"/>
<evidence type="ECO:0000313" key="5">
    <source>
        <dbReference type="EMBL" id="MDL4841420.1"/>
    </source>
</evidence>
<dbReference type="CDD" id="cd00130">
    <property type="entry name" value="PAS"/>
    <property type="match status" value="1"/>
</dbReference>
<evidence type="ECO:0000259" key="3">
    <source>
        <dbReference type="PROSITE" id="PS50111"/>
    </source>
</evidence>
<keyword evidence="1 2" id="KW-0807">Transducer</keyword>
<dbReference type="InterPro" id="IPR000014">
    <property type="entry name" value="PAS"/>
</dbReference>